<evidence type="ECO:0000313" key="5">
    <source>
        <dbReference type="EMBL" id="EFH89713.1"/>
    </source>
</evidence>
<comment type="caution">
    <text evidence="5">The sequence shown here is derived from an EMBL/GenBank/DDBJ whole genome shotgun (WGS) entry which is preliminary data.</text>
</comment>
<dbReference type="InterPro" id="IPR036428">
    <property type="entry name" value="PCD_sf"/>
</dbReference>
<dbReference type="Gene3D" id="3.30.1360.20">
    <property type="entry name" value="Transcriptional coactivator/pterin dehydratase"/>
    <property type="match status" value="1"/>
</dbReference>
<evidence type="ECO:0000313" key="6">
    <source>
        <dbReference type="Proteomes" id="UP000004508"/>
    </source>
</evidence>
<evidence type="ECO:0000256" key="2">
    <source>
        <dbReference type="ARBA" id="ARBA00006472"/>
    </source>
</evidence>
<dbReference type="eggNOG" id="COG2154">
    <property type="taxonomic scope" value="Bacteria"/>
</dbReference>
<dbReference type="AlphaFoldDB" id="D6TJV6"/>
<comment type="similarity">
    <text evidence="2 4">Belongs to the pterin-4-alpha-carbinolamine dehydratase family.</text>
</comment>
<evidence type="ECO:0000256" key="4">
    <source>
        <dbReference type="HAMAP-Rule" id="MF_00434"/>
    </source>
</evidence>
<organism evidence="5 6">
    <name type="scientific">Ktedonobacter racemifer DSM 44963</name>
    <dbReference type="NCBI Taxonomy" id="485913"/>
    <lineage>
        <taxon>Bacteria</taxon>
        <taxon>Bacillati</taxon>
        <taxon>Chloroflexota</taxon>
        <taxon>Ktedonobacteria</taxon>
        <taxon>Ktedonobacterales</taxon>
        <taxon>Ktedonobacteraceae</taxon>
        <taxon>Ktedonobacter</taxon>
    </lineage>
</organism>
<comment type="catalytic activity">
    <reaction evidence="1 4">
        <text>(4aS,6R)-4a-hydroxy-L-erythro-5,6,7,8-tetrahydrobiopterin = (6R)-L-erythro-6,7-dihydrobiopterin + H2O</text>
        <dbReference type="Rhea" id="RHEA:11920"/>
        <dbReference type="ChEBI" id="CHEBI:15377"/>
        <dbReference type="ChEBI" id="CHEBI:15642"/>
        <dbReference type="ChEBI" id="CHEBI:43120"/>
        <dbReference type="EC" id="4.2.1.96"/>
    </reaction>
</comment>
<dbReference type="PANTHER" id="PTHR42805">
    <property type="entry name" value="PTERIN-4-ALPHA-CARBINOLAMINE DEHYDRATASE-RELATED"/>
    <property type="match status" value="1"/>
</dbReference>
<dbReference type="STRING" id="485913.Krac_11279"/>
<dbReference type="InParanoid" id="D6TJV6"/>
<dbReference type="PANTHER" id="PTHR42805:SF1">
    <property type="entry name" value="PTERIN-4-ALPHA-CARBINOLAMINE DEHYDRATASE-RELATED"/>
    <property type="match status" value="1"/>
</dbReference>
<evidence type="ECO:0000256" key="3">
    <source>
        <dbReference type="ARBA" id="ARBA00023239"/>
    </source>
</evidence>
<dbReference type="SUPFAM" id="SSF55248">
    <property type="entry name" value="PCD-like"/>
    <property type="match status" value="1"/>
</dbReference>
<dbReference type="EMBL" id="ADVG01000001">
    <property type="protein sequence ID" value="EFH89713.1"/>
    <property type="molecule type" value="Genomic_DNA"/>
</dbReference>
<dbReference type="HAMAP" id="MF_00434">
    <property type="entry name" value="Pterin_4_alpha"/>
    <property type="match status" value="1"/>
</dbReference>
<dbReference type="InterPro" id="IPR001533">
    <property type="entry name" value="Pterin_deHydtase"/>
</dbReference>
<dbReference type="CDD" id="cd00913">
    <property type="entry name" value="PCD_DCoH_subfamily_a"/>
    <property type="match status" value="1"/>
</dbReference>
<protein>
    <recommendedName>
        <fullName evidence="4">Putative pterin-4-alpha-carbinolamine dehydratase</fullName>
        <shortName evidence="4">PHS</shortName>
        <ecNumber evidence="4">4.2.1.96</ecNumber>
    </recommendedName>
    <alternativeName>
        <fullName evidence="4">4-alpha-hydroxy-tetrahydropterin dehydratase</fullName>
    </alternativeName>
    <alternativeName>
        <fullName evidence="4">Pterin carbinolamine dehydratase</fullName>
        <shortName evidence="4">PCD</shortName>
    </alternativeName>
</protein>
<keyword evidence="6" id="KW-1185">Reference proteome</keyword>
<dbReference type="Proteomes" id="UP000004508">
    <property type="component" value="Unassembled WGS sequence"/>
</dbReference>
<dbReference type="Pfam" id="PF01329">
    <property type="entry name" value="Pterin_4a"/>
    <property type="match status" value="1"/>
</dbReference>
<keyword evidence="3 4" id="KW-0456">Lyase</keyword>
<dbReference type="EC" id="4.2.1.96" evidence="4"/>
<dbReference type="NCBIfam" id="NF002016">
    <property type="entry name" value="PRK00823.1-1"/>
    <property type="match status" value="1"/>
</dbReference>
<reference evidence="5 6" key="1">
    <citation type="journal article" date="2011" name="Stand. Genomic Sci.">
        <title>Non-contiguous finished genome sequence and contextual data of the filamentous soil bacterium Ktedonobacter racemifer type strain (SOSP1-21).</title>
        <authorList>
            <person name="Chang Y.J."/>
            <person name="Land M."/>
            <person name="Hauser L."/>
            <person name="Chertkov O."/>
            <person name="Del Rio T.G."/>
            <person name="Nolan M."/>
            <person name="Copeland A."/>
            <person name="Tice H."/>
            <person name="Cheng J.F."/>
            <person name="Lucas S."/>
            <person name="Han C."/>
            <person name="Goodwin L."/>
            <person name="Pitluck S."/>
            <person name="Ivanova N."/>
            <person name="Ovchinikova G."/>
            <person name="Pati A."/>
            <person name="Chen A."/>
            <person name="Palaniappan K."/>
            <person name="Mavromatis K."/>
            <person name="Liolios K."/>
            <person name="Brettin T."/>
            <person name="Fiebig A."/>
            <person name="Rohde M."/>
            <person name="Abt B."/>
            <person name="Goker M."/>
            <person name="Detter J.C."/>
            <person name="Woyke T."/>
            <person name="Bristow J."/>
            <person name="Eisen J.A."/>
            <person name="Markowitz V."/>
            <person name="Hugenholtz P."/>
            <person name="Kyrpides N.C."/>
            <person name="Klenk H.P."/>
            <person name="Lapidus A."/>
        </authorList>
    </citation>
    <scope>NUCLEOTIDE SEQUENCE [LARGE SCALE GENOMIC DNA]</scope>
    <source>
        <strain evidence="6">DSM 44963</strain>
    </source>
</reference>
<gene>
    <name evidence="5" type="ORF">Krac_11279</name>
</gene>
<evidence type="ECO:0000256" key="1">
    <source>
        <dbReference type="ARBA" id="ARBA00001554"/>
    </source>
</evidence>
<dbReference type="GO" id="GO:0008124">
    <property type="term" value="F:4-alpha-hydroxytetrahydrobiopterin dehydratase activity"/>
    <property type="evidence" value="ECO:0007669"/>
    <property type="project" value="UniProtKB-UniRule"/>
</dbReference>
<dbReference type="InterPro" id="IPR050376">
    <property type="entry name" value="Pterin-4-alpha-carb_dehyd"/>
</dbReference>
<name>D6TJV6_KTERA</name>
<proteinExistence type="inferred from homology"/>
<accession>D6TJV6</accession>
<sequence length="119" mass="13499">MVVMAELASMKCEACRAESPRATAEEINSYIAEIPGWKTVEHEGVLHLERRYKVKDFATALELTNKIGTLAEQEGHHPAITLQWGLVDVAWWTHAIRGLHRNDFIMAAKTEELFKALKK</sequence>
<dbReference type="GO" id="GO:0006729">
    <property type="term" value="P:tetrahydrobiopterin biosynthetic process"/>
    <property type="evidence" value="ECO:0007669"/>
    <property type="project" value="InterPro"/>
</dbReference>